<dbReference type="PANTHER" id="PTHR27002:SF1098">
    <property type="entry name" value="CYSTEINE-RICH RECEPTOR-LIKE PROTEIN KINASE 29"/>
    <property type="match status" value="1"/>
</dbReference>
<keyword evidence="6 20" id="KW-0732">Signal</keyword>
<evidence type="ECO:0000259" key="21">
    <source>
        <dbReference type="PROSITE" id="PS50011"/>
    </source>
</evidence>
<feature type="compositionally biased region" description="Polar residues" evidence="18">
    <location>
        <begin position="586"/>
        <end position="596"/>
    </location>
</feature>
<dbReference type="InterPro" id="IPR001245">
    <property type="entry name" value="Ser-Thr/Tyr_kinase_cat_dom"/>
</dbReference>
<keyword evidence="9" id="KW-0418">Kinase</keyword>
<evidence type="ECO:0000256" key="17">
    <source>
        <dbReference type="PROSITE-ProRule" id="PRU10141"/>
    </source>
</evidence>
<name>A0A444XWM0_ARAHY</name>
<dbReference type="PROSITE" id="PS51473">
    <property type="entry name" value="GNK2"/>
    <property type="match status" value="4"/>
</dbReference>
<comment type="catalytic activity">
    <reaction evidence="16">
        <text>L-threonyl-[protein] + ATP = O-phospho-L-threonyl-[protein] + ADP + H(+)</text>
        <dbReference type="Rhea" id="RHEA:46608"/>
        <dbReference type="Rhea" id="RHEA-COMP:11060"/>
        <dbReference type="Rhea" id="RHEA-COMP:11605"/>
        <dbReference type="ChEBI" id="CHEBI:15378"/>
        <dbReference type="ChEBI" id="CHEBI:30013"/>
        <dbReference type="ChEBI" id="CHEBI:30616"/>
        <dbReference type="ChEBI" id="CHEBI:61977"/>
        <dbReference type="ChEBI" id="CHEBI:456216"/>
    </reaction>
</comment>
<feature type="chain" id="PRO_5019071129" description="Cysteine-rich receptor-like protein kinase" evidence="20">
    <location>
        <begin position="29"/>
        <end position="1270"/>
    </location>
</feature>
<feature type="region of interest" description="Disordered" evidence="18">
    <location>
        <begin position="575"/>
        <end position="596"/>
    </location>
</feature>
<dbReference type="FunFam" id="3.30.200.20:FF:000142">
    <property type="entry name" value="Cysteine-rich receptor-like protein kinase 10"/>
    <property type="match status" value="2"/>
</dbReference>
<feature type="compositionally biased region" description="Polar residues" evidence="18">
    <location>
        <begin position="886"/>
        <end position="896"/>
    </location>
</feature>
<evidence type="ECO:0000256" key="19">
    <source>
        <dbReference type="SAM" id="Phobius"/>
    </source>
</evidence>
<evidence type="ECO:0000256" key="1">
    <source>
        <dbReference type="ARBA" id="ARBA00004167"/>
    </source>
</evidence>
<feature type="domain" description="Gnk2-homologous" evidence="22">
    <location>
        <begin position="31"/>
        <end position="132"/>
    </location>
</feature>
<feature type="compositionally biased region" description="Pro residues" evidence="18">
    <location>
        <begin position="873"/>
        <end position="885"/>
    </location>
</feature>
<keyword evidence="3" id="KW-0597">Phosphoprotein</keyword>
<dbReference type="InterPro" id="IPR011009">
    <property type="entry name" value="Kinase-like_dom_sf"/>
</dbReference>
<dbReference type="Proteomes" id="UP000289738">
    <property type="component" value="Chromosome B09"/>
</dbReference>
<dbReference type="CDD" id="cd23509">
    <property type="entry name" value="Gnk2-like"/>
    <property type="match status" value="4"/>
</dbReference>
<keyword evidence="5 19" id="KW-0812">Transmembrane</keyword>
<dbReference type="InterPro" id="IPR002902">
    <property type="entry name" value="GNK2"/>
</dbReference>
<feature type="domain" description="Protein kinase" evidence="21">
    <location>
        <begin position="965"/>
        <end position="1241"/>
    </location>
</feature>
<evidence type="ECO:0000256" key="14">
    <source>
        <dbReference type="ARBA" id="ARBA00023180"/>
    </source>
</evidence>
<protein>
    <recommendedName>
        <fullName evidence="25">Cysteine-rich receptor-like protein kinase</fullName>
    </recommendedName>
</protein>
<gene>
    <name evidence="23" type="ORF">Ahy_B09g100053</name>
</gene>
<feature type="signal peptide" evidence="20">
    <location>
        <begin position="1"/>
        <end position="28"/>
    </location>
</feature>
<evidence type="ECO:0000256" key="11">
    <source>
        <dbReference type="ARBA" id="ARBA00022989"/>
    </source>
</evidence>
<keyword evidence="7" id="KW-0677">Repeat</keyword>
<keyword evidence="4" id="KW-0808">Transferase</keyword>
<dbReference type="PROSITE" id="PS00107">
    <property type="entry name" value="PROTEIN_KINASE_ATP"/>
    <property type="match status" value="1"/>
</dbReference>
<evidence type="ECO:0000256" key="16">
    <source>
        <dbReference type="ARBA" id="ARBA00047951"/>
    </source>
</evidence>
<dbReference type="CDD" id="cd14066">
    <property type="entry name" value="STKc_IRAK"/>
    <property type="match status" value="2"/>
</dbReference>
<organism evidence="23 24">
    <name type="scientific">Arachis hypogaea</name>
    <name type="common">Peanut</name>
    <dbReference type="NCBI Taxonomy" id="3818"/>
    <lineage>
        <taxon>Eukaryota</taxon>
        <taxon>Viridiplantae</taxon>
        <taxon>Streptophyta</taxon>
        <taxon>Embryophyta</taxon>
        <taxon>Tracheophyta</taxon>
        <taxon>Spermatophyta</taxon>
        <taxon>Magnoliopsida</taxon>
        <taxon>eudicotyledons</taxon>
        <taxon>Gunneridae</taxon>
        <taxon>Pentapetalae</taxon>
        <taxon>rosids</taxon>
        <taxon>fabids</taxon>
        <taxon>Fabales</taxon>
        <taxon>Fabaceae</taxon>
        <taxon>Papilionoideae</taxon>
        <taxon>50 kb inversion clade</taxon>
        <taxon>dalbergioids sensu lato</taxon>
        <taxon>Dalbergieae</taxon>
        <taxon>Pterocarpus clade</taxon>
        <taxon>Arachis</taxon>
    </lineage>
</organism>
<accession>A0A444XWM0</accession>
<evidence type="ECO:0000256" key="12">
    <source>
        <dbReference type="ARBA" id="ARBA00023136"/>
    </source>
</evidence>
<dbReference type="GO" id="GO:0004674">
    <property type="term" value="F:protein serine/threonine kinase activity"/>
    <property type="evidence" value="ECO:0007669"/>
    <property type="project" value="UniProtKB-KW"/>
</dbReference>
<evidence type="ECO:0000256" key="4">
    <source>
        <dbReference type="ARBA" id="ARBA00022679"/>
    </source>
</evidence>
<feature type="domain" description="Gnk2-homologous" evidence="22">
    <location>
        <begin position="757"/>
        <end position="864"/>
    </location>
</feature>
<dbReference type="PANTHER" id="PTHR27002">
    <property type="entry name" value="RECEPTOR-LIKE SERINE/THREONINE-PROTEIN KINASE SD1-8"/>
    <property type="match status" value="1"/>
</dbReference>
<dbReference type="SUPFAM" id="SSF56112">
    <property type="entry name" value="Protein kinase-like (PK-like)"/>
    <property type="match status" value="2"/>
</dbReference>
<feature type="region of interest" description="Disordered" evidence="18">
    <location>
        <begin position="866"/>
        <end position="896"/>
    </location>
</feature>
<evidence type="ECO:0000256" key="6">
    <source>
        <dbReference type="ARBA" id="ARBA00022729"/>
    </source>
</evidence>
<evidence type="ECO:0000256" key="3">
    <source>
        <dbReference type="ARBA" id="ARBA00022553"/>
    </source>
</evidence>
<evidence type="ECO:0000256" key="2">
    <source>
        <dbReference type="ARBA" id="ARBA00022527"/>
    </source>
</evidence>
<feature type="domain" description="Gnk2-homologous" evidence="22">
    <location>
        <begin position="136"/>
        <end position="251"/>
    </location>
</feature>
<dbReference type="GO" id="GO:0006979">
    <property type="term" value="P:response to oxidative stress"/>
    <property type="evidence" value="ECO:0007669"/>
    <property type="project" value="UniProtKB-ARBA"/>
</dbReference>
<evidence type="ECO:0000313" key="23">
    <source>
        <dbReference type="EMBL" id="RYQ93815.1"/>
    </source>
</evidence>
<evidence type="ECO:0000256" key="8">
    <source>
        <dbReference type="ARBA" id="ARBA00022741"/>
    </source>
</evidence>
<dbReference type="Gene3D" id="3.30.430.20">
    <property type="entry name" value="Gnk2 domain, C-X8-C-X2-C motif"/>
    <property type="match status" value="4"/>
</dbReference>
<comment type="caution">
    <text evidence="23">The sequence shown here is derived from an EMBL/GenBank/DDBJ whole genome shotgun (WGS) entry which is preliminary data.</text>
</comment>
<comment type="subcellular location">
    <subcellularLocation>
        <location evidence="1">Membrane</location>
        <topology evidence="1">Single-pass membrane protein</topology>
    </subcellularLocation>
</comment>
<evidence type="ECO:0000256" key="18">
    <source>
        <dbReference type="SAM" id="MobiDB-lite"/>
    </source>
</evidence>
<dbReference type="FunFam" id="3.30.430.20:FF:000003">
    <property type="entry name" value="Cysteine-rich RLK (RECEPTOR-like protein kinase) 10"/>
    <property type="match status" value="2"/>
</dbReference>
<evidence type="ECO:0000256" key="20">
    <source>
        <dbReference type="SAM" id="SignalP"/>
    </source>
</evidence>
<dbReference type="Gene3D" id="3.30.200.20">
    <property type="entry name" value="Phosphorylase Kinase, domain 1"/>
    <property type="match status" value="2"/>
</dbReference>
<dbReference type="FunFam" id="3.30.430.20:FF:000002">
    <property type="entry name" value="Cysteine-rich receptor-like protein kinase 10"/>
    <property type="match status" value="1"/>
</dbReference>
<dbReference type="Pfam" id="PF07714">
    <property type="entry name" value="PK_Tyr_Ser-Thr"/>
    <property type="match status" value="2"/>
</dbReference>
<dbReference type="Gene3D" id="1.10.510.10">
    <property type="entry name" value="Transferase(Phosphotransferase) domain 1"/>
    <property type="match status" value="2"/>
</dbReference>
<feature type="transmembrane region" description="Helical" evidence="19">
    <location>
        <begin position="222"/>
        <end position="244"/>
    </location>
</feature>
<keyword evidence="13" id="KW-0675">Receptor</keyword>
<dbReference type="InterPro" id="IPR008271">
    <property type="entry name" value="Ser/Thr_kinase_AS"/>
</dbReference>
<evidence type="ECO:0000259" key="22">
    <source>
        <dbReference type="PROSITE" id="PS51473"/>
    </source>
</evidence>
<keyword evidence="8 17" id="KW-0547">Nucleotide-binding</keyword>
<feature type="transmembrane region" description="Helical" evidence="19">
    <location>
        <begin position="902"/>
        <end position="924"/>
    </location>
</feature>
<evidence type="ECO:0000256" key="9">
    <source>
        <dbReference type="ARBA" id="ARBA00022777"/>
    </source>
</evidence>
<dbReference type="PROSITE" id="PS50011">
    <property type="entry name" value="PROTEIN_KINASE_DOM"/>
    <property type="match status" value="2"/>
</dbReference>
<evidence type="ECO:0000313" key="24">
    <source>
        <dbReference type="Proteomes" id="UP000289738"/>
    </source>
</evidence>
<keyword evidence="12 19" id="KW-0472">Membrane</keyword>
<dbReference type="EMBL" id="SDMP01000019">
    <property type="protein sequence ID" value="RYQ93815.1"/>
    <property type="molecule type" value="Genomic_DNA"/>
</dbReference>
<keyword evidence="24" id="KW-1185">Reference proteome</keyword>
<reference evidence="23 24" key="1">
    <citation type="submission" date="2019-01" db="EMBL/GenBank/DDBJ databases">
        <title>Sequencing of cultivated peanut Arachis hypogaea provides insights into genome evolution and oil improvement.</title>
        <authorList>
            <person name="Chen X."/>
        </authorList>
    </citation>
    <scope>NUCLEOTIDE SEQUENCE [LARGE SCALE GENOMIC DNA]</scope>
    <source>
        <strain evidence="24">cv. Fuhuasheng</strain>
        <tissue evidence="23">Leaves</tissue>
    </source>
</reference>
<dbReference type="InterPro" id="IPR038408">
    <property type="entry name" value="GNK2_sf"/>
</dbReference>
<feature type="domain" description="Gnk2-homologous" evidence="22">
    <location>
        <begin position="648"/>
        <end position="751"/>
    </location>
</feature>
<feature type="domain" description="Protein kinase" evidence="21">
    <location>
        <begin position="284"/>
        <end position="559"/>
    </location>
</feature>
<feature type="binding site" evidence="17">
    <location>
        <position position="312"/>
    </location>
    <ligand>
        <name>ATP</name>
        <dbReference type="ChEBI" id="CHEBI:30616"/>
    </ligand>
</feature>
<dbReference type="Pfam" id="PF01657">
    <property type="entry name" value="Stress-antifung"/>
    <property type="match status" value="4"/>
</dbReference>
<dbReference type="SMART" id="SM00220">
    <property type="entry name" value="S_TKc"/>
    <property type="match status" value="2"/>
</dbReference>
<evidence type="ECO:0000256" key="15">
    <source>
        <dbReference type="ARBA" id="ARBA00047558"/>
    </source>
</evidence>
<keyword evidence="2" id="KW-0723">Serine/threonine-protein kinase</keyword>
<keyword evidence="14" id="KW-0325">Glycoprotein</keyword>
<evidence type="ECO:0000256" key="7">
    <source>
        <dbReference type="ARBA" id="ARBA00022737"/>
    </source>
</evidence>
<evidence type="ECO:0000256" key="13">
    <source>
        <dbReference type="ARBA" id="ARBA00023170"/>
    </source>
</evidence>
<proteinExistence type="predicted"/>
<dbReference type="InterPro" id="IPR000719">
    <property type="entry name" value="Prot_kinase_dom"/>
</dbReference>
<keyword evidence="10 17" id="KW-0067">ATP-binding</keyword>
<dbReference type="GO" id="GO:0005524">
    <property type="term" value="F:ATP binding"/>
    <property type="evidence" value="ECO:0007669"/>
    <property type="project" value="UniProtKB-UniRule"/>
</dbReference>
<dbReference type="AlphaFoldDB" id="A0A444XWM0"/>
<dbReference type="InterPro" id="IPR017441">
    <property type="entry name" value="Protein_kinase_ATP_BS"/>
</dbReference>
<evidence type="ECO:0000256" key="5">
    <source>
        <dbReference type="ARBA" id="ARBA00022692"/>
    </source>
</evidence>
<evidence type="ECO:0008006" key="25">
    <source>
        <dbReference type="Google" id="ProtNLM"/>
    </source>
</evidence>
<evidence type="ECO:0000256" key="10">
    <source>
        <dbReference type="ARBA" id="ARBA00022840"/>
    </source>
</evidence>
<dbReference type="PROSITE" id="PS00108">
    <property type="entry name" value="PROTEIN_KINASE_ST"/>
    <property type="match status" value="2"/>
</dbReference>
<sequence length="1270" mass="142755">MRTWKSSETNLIVLVASVFVFMSFESEAAPTFTSNFCTDGSYYLPNSSYSSNLNLFLSSLISNASLHHGFYRTTVNQGEIKGYFLCRPDVTSTLCSDCVTTAAKEIRKLCTNQTESIIWYDECMLRYTNLSFLNNIVPGMNLYNEKNISDSELQQFNDLVATTLNEIAKQASNSASGDYKFATKEAAIGGSQKLYTMAQCVPDMSSYDCNMCFQRGKSNATLIAAIVAPIGVVAALFILGCCILRWRSRKKYSSFARDSIREDLTDVESLQFDFATIEAATGCFSDENKIGQGGFGVVYKGVLPEGQEIAVKRLSLTSLQGAVEFRNEATLVAKLQHRNLVRLLGYCLEGREKLLVYEYIPNKSLDYFLFDPVKQRELDWSRRYKIITGIARGILYLHEDSQLRIIHRDLKASNVLLDENMNPKISDFGMAKIFEADQTQVNTGRIVGTYGYMSPEYAMRGQFSVKSDIFSFGVLVLEIVSGKKNTEFYQTHLADDLLSYAWKNWTQNTPLELLDPTLRGSYSRNEVIRCIHIGLLCVQESPSARPSMANILLMLNSYSVTLSLPRQPASFLHGRKPNRLQDGLDSDQSTTSSIPWSNNEVSITQLVPRLTKRSEEDSLVCLWQQKVISLLLCLLLTLISHTTAQPSFLYHFCMNDKGNYTENSAYHTNLNTLLSTLSSNTEVDYGFYNFSQGQGSDKVNAIGMCRGDVKPESCRSCLNDSRVLLMHRCPNQKEAIGWYDNCMLRYSNRSIFDTMEPDPTYLLWVGINATDTNQFIQVLRNLLESLRTNASSGDSLKKYAAGSAAGPSFQTIFALLQCTPDLSEQECDDCLVQAISNINDRCYGLTKCRIGKPSCNLRFDTSPFYDSTADTSPPSPSKESPPPPVTNTNATSTKGKSNSTGIVIAVVVPIFVVLVLLISVCIFIRARKRKRSFHNHNDTEVNNEIEPIESLQFNFDTIRTATNNFSEENKLGRGGFGPVYKGKLSNGREIAVKRLSMNSGQGDTEFKNEVLLVAKLQHRNLVRLLGFCLERKERLLVYEFVPNKSLDYFIFDPIKRAHLDWEKRYKIIGGIAKGLLYLHEDSRLRIIHRDLKASNILLDEEMNPKISDFGMARLFLVDQTQGNTNRVVGTYGYMAPEYIMQGQFSVKSDVFSFGVMVLEIVSGQKNSGFHKGEDVEDLISFAWKNWRDGTASNIIDHTMNNGSRNEILRCIHIGLLCVQENLADRPNMASIVLMLNSHSLTLPVPSKPPFLVDSRGLSTIPSWEYKMEKT</sequence>
<dbReference type="GO" id="GO:0005886">
    <property type="term" value="C:plasma membrane"/>
    <property type="evidence" value="ECO:0007669"/>
    <property type="project" value="TreeGrafter"/>
</dbReference>
<dbReference type="FunFam" id="1.10.510.10:FF:000129">
    <property type="entry name" value="cysteine-rich receptor-like protein kinase 10"/>
    <property type="match status" value="2"/>
</dbReference>
<dbReference type="STRING" id="3818.A0A444XWM0"/>
<keyword evidence="11 19" id="KW-1133">Transmembrane helix</keyword>
<comment type="catalytic activity">
    <reaction evidence="15">
        <text>L-seryl-[protein] + ATP = O-phospho-L-seryl-[protein] + ADP + H(+)</text>
        <dbReference type="Rhea" id="RHEA:17989"/>
        <dbReference type="Rhea" id="RHEA-COMP:9863"/>
        <dbReference type="Rhea" id="RHEA-COMP:11604"/>
        <dbReference type="ChEBI" id="CHEBI:15378"/>
        <dbReference type="ChEBI" id="CHEBI:29999"/>
        <dbReference type="ChEBI" id="CHEBI:30616"/>
        <dbReference type="ChEBI" id="CHEBI:83421"/>
        <dbReference type="ChEBI" id="CHEBI:456216"/>
    </reaction>
</comment>